<evidence type="ECO:0000313" key="3">
    <source>
        <dbReference type="Proteomes" id="UP000441585"/>
    </source>
</evidence>
<keyword evidence="1" id="KW-0472">Membrane</keyword>
<dbReference type="Proteomes" id="UP000441585">
    <property type="component" value="Unassembled WGS sequence"/>
</dbReference>
<keyword evidence="1" id="KW-0812">Transmembrane</keyword>
<accession>A0A6I2MF77</accession>
<dbReference type="RefSeq" id="WP_070875667.1">
    <property type="nucleotide sequence ID" value="NZ_CAJFZX010000001.1"/>
</dbReference>
<sequence length="68" mass="8013">MTITFEETTQLEVQAVKALYDDVEWSAFTRDMPRLMEAIKCSLKIITACIFRLLVVYRFINIFDLGYK</sequence>
<name>A0A6I2MF77_9BACI</name>
<reference evidence="2 3" key="1">
    <citation type="submission" date="2019-11" db="EMBL/GenBank/DDBJ databases">
        <title>Bacillus idriensis genome.</title>
        <authorList>
            <person name="Konopka E.N."/>
            <person name="Newman J.D."/>
        </authorList>
    </citation>
    <scope>NUCLEOTIDE SEQUENCE [LARGE SCALE GENOMIC DNA]</scope>
    <source>
        <strain evidence="2 3">DSM 19097</strain>
    </source>
</reference>
<dbReference type="EMBL" id="WKKF01000012">
    <property type="protein sequence ID" value="MRX56449.1"/>
    <property type="molecule type" value="Genomic_DNA"/>
</dbReference>
<comment type="caution">
    <text evidence="2">The sequence shown here is derived from an EMBL/GenBank/DDBJ whole genome shotgun (WGS) entry which is preliminary data.</text>
</comment>
<proteinExistence type="predicted"/>
<organism evidence="2 3">
    <name type="scientific">Metabacillus idriensis</name>
    <dbReference type="NCBI Taxonomy" id="324768"/>
    <lineage>
        <taxon>Bacteria</taxon>
        <taxon>Bacillati</taxon>
        <taxon>Bacillota</taxon>
        <taxon>Bacilli</taxon>
        <taxon>Bacillales</taxon>
        <taxon>Bacillaceae</taxon>
        <taxon>Metabacillus</taxon>
    </lineage>
</organism>
<evidence type="ECO:0000256" key="1">
    <source>
        <dbReference type="SAM" id="Phobius"/>
    </source>
</evidence>
<keyword evidence="3" id="KW-1185">Reference proteome</keyword>
<evidence type="ECO:0000313" key="2">
    <source>
        <dbReference type="EMBL" id="MRX56449.1"/>
    </source>
</evidence>
<keyword evidence="1" id="KW-1133">Transmembrane helix</keyword>
<feature type="transmembrane region" description="Helical" evidence="1">
    <location>
        <begin position="41"/>
        <end position="60"/>
    </location>
</feature>
<protein>
    <submittedName>
        <fullName evidence="2">Uncharacterized protein</fullName>
    </submittedName>
</protein>
<dbReference type="AlphaFoldDB" id="A0A6I2MF77"/>
<gene>
    <name evidence="2" type="ORF">GJU41_21035</name>
</gene>